<gene>
    <name evidence="1" type="ORF">LCGC14_0519620</name>
</gene>
<proteinExistence type="predicted"/>
<dbReference type="InterPro" id="IPR013406">
    <property type="entry name" value="CHP02574_addiction_mod"/>
</dbReference>
<dbReference type="AlphaFoldDB" id="A0A0F9SHA7"/>
<evidence type="ECO:0008006" key="2">
    <source>
        <dbReference type="Google" id="ProtNLM"/>
    </source>
</evidence>
<sequence>MSLDNFPDIIKLPTKDKILLVENLWNSIRSEIISNPIPESHKQELDQRQKTLNKNNLLSLEDLKNRFKK</sequence>
<evidence type="ECO:0000313" key="1">
    <source>
        <dbReference type="EMBL" id="KKN61687.1"/>
    </source>
</evidence>
<organism evidence="1">
    <name type="scientific">marine sediment metagenome</name>
    <dbReference type="NCBI Taxonomy" id="412755"/>
    <lineage>
        <taxon>unclassified sequences</taxon>
        <taxon>metagenomes</taxon>
        <taxon>ecological metagenomes</taxon>
    </lineage>
</organism>
<reference evidence="1" key="1">
    <citation type="journal article" date="2015" name="Nature">
        <title>Complex archaea that bridge the gap between prokaryotes and eukaryotes.</title>
        <authorList>
            <person name="Spang A."/>
            <person name="Saw J.H."/>
            <person name="Jorgensen S.L."/>
            <person name="Zaremba-Niedzwiedzka K."/>
            <person name="Martijn J."/>
            <person name="Lind A.E."/>
            <person name="van Eijk R."/>
            <person name="Schleper C."/>
            <person name="Guy L."/>
            <person name="Ettema T.J."/>
        </authorList>
    </citation>
    <scope>NUCLEOTIDE SEQUENCE</scope>
</reference>
<dbReference type="EMBL" id="LAZR01000650">
    <property type="protein sequence ID" value="KKN61687.1"/>
    <property type="molecule type" value="Genomic_DNA"/>
</dbReference>
<dbReference type="Pfam" id="PF09720">
    <property type="entry name" value="Unstab_antitox"/>
    <property type="match status" value="1"/>
</dbReference>
<protein>
    <recommendedName>
        <fullName evidence="2">Addiction module protein</fullName>
    </recommendedName>
</protein>
<dbReference type="NCBIfam" id="TIGR02574">
    <property type="entry name" value="stabl_TIGR02574"/>
    <property type="match status" value="1"/>
</dbReference>
<comment type="caution">
    <text evidence="1">The sequence shown here is derived from an EMBL/GenBank/DDBJ whole genome shotgun (WGS) entry which is preliminary data.</text>
</comment>
<name>A0A0F9SHA7_9ZZZZ</name>
<accession>A0A0F9SHA7</accession>